<reference evidence="2" key="1">
    <citation type="journal article" date="2019" name="Mol. Biol. Evol.">
        <title>Blast fungal genomes show frequent chromosomal changes, gene gains and losses, and effector gene turnover.</title>
        <authorList>
            <person name="Gomez Luciano L.B."/>
            <person name="Jason Tsai I."/>
            <person name="Chuma I."/>
            <person name="Tosa Y."/>
            <person name="Chen Y.H."/>
            <person name="Li J.Y."/>
            <person name="Li M.Y."/>
            <person name="Jade Lu M.Y."/>
            <person name="Nakayashiki H."/>
            <person name="Li W.H."/>
        </authorList>
    </citation>
    <scope>NUCLEOTIDE SEQUENCE</scope>
    <source>
        <strain evidence="2">NI907</strain>
    </source>
</reference>
<organism evidence="1 2">
    <name type="scientific">Pyricularia grisea</name>
    <name type="common">Crabgrass-specific blast fungus</name>
    <name type="synonym">Magnaporthe grisea</name>
    <dbReference type="NCBI Taxonomy" id="148305"/>
    <lineage>
        <taxon>Eukaryota</taxon>
        <taxon>Fungi</taxon>
        <taxon>Dikarya</taxon>
        <taxon>Ascomycota</taxon>
        <taxon>Pezizomycotina</taxon>
        <taxon>Sordariomycetes</taxon>
        <taxon>Sordariomycetidae</taxon>
        <taxon>Magnaporthales</taxon>
        <taxon>Pyriculariaceae</taxon>
        <taxon>Pyricularia</taxon>
    </lineage>
</organism>
<dbReference type="KEGG" id="pgri:PgNI_07434"/>
<dbReference type="RefSeq" id="XP_030980746.1">
    <property type="nucleotide sequence ID" value="XM_031127446.1"/>
</dbReference>
<evidence type="ECO:0000313" key="1">
    <source>
        <dbReference type="Proteomes" id="UP000515153"/>
    </source>
</evidence>
<reference evidence="2" key="3">
    <citation type="submission" date="2025-08" db="UniProtKB">
        <authorList>
            <consortium name="RefSeq"/>
        </authorList>
    </citation>
    <scope>IDENTIFICATION</scope>
    <source>
        <strain evidence="2">NI907</strain>
    </source>
</reference>
<dbReference type="Gene3D" id="2.60.120.620">
    <property type="entry name" value="q2cbj1_9rhob like domain"/>
    <property type="match status" value="1"/>
</dbReference>
<dbReference type="GeneID" id="41962355"/>
<gene>
    <name evidence="2" type="ORF">PgNI_07434</name>
</gene>
<sequence length="358" mass="40533">MSSTVTVTKTESQPVKSEIVGLVPKPAGPNRLFNDVNAKFGDWRDDLLRDGYVVVKGAVPRERAEKYAEEMYSWLENFAGGLGYKRDDPSTIKEENLPIINEKGMVFGYGIHHESFTWDIRQEPGVTEAFERVYDTPDIIVSFDGVNMTLPGRTDIKPNTPWPHQDQDPEKPGFRCLQGIVNLLPNGEKDGGLIVCKGAHLASEEFHKEFKGEPDKIWAWTKEWYGFTEKGMEWLKNKGFEWVKVCAEPGDLLLWDSRTPHYNVSPEGSLPRFATYTCYMPVAEATQEDLVRKKGAWENLQSTTHWPNAMHVGGLPTLRNGEPCPYNTGKPRRAPELSERGFRLTGVPYVQETVEIKA</sequence>
<dbReference type="Pfam" id="PF05721">
    <property type="entry name" value="PhyH"/>
    <property type="match status" value="1"/>
</dbReference>
<dbReference type="OrthoDB" id="445007at2759"/>
<evidence type="ECO:0008006" key="3">
    <source>
        <dbReference type="Google" id="ProtNLM"/>
    </source>
</evidence>
<dbReference type="PANTHER" id="PTHR31630:SF7">
    <property type="entry name" value="PHYTANOYL-COA DIOXYGENASE"/>
    <property type="match status" value="1"/>
</dbReference>
<reference evidence="2" key="2">
    <citation type="submission" date="2019-10" db="EMBL/GenBank/DDBJ databases">
        <authorList>
            <consortium name="NCBI Genome Project"/>
        </authorList>
    </citation>
    <scope>NUCLEOTIDE SEQUENCE</scope>
    <source>
        <strain evidence="2">NI907</strain>
    </source>
</reference>
<accession>A0A6P8B0I6</accession>
<proteinExistence type="predicted"/>
<dbReference type="InterPro" id="IPR008775">
    <property type="entry name" value="Phytyl_CoA_dOase-like"/>
</dbReference>
<dbReference type="PANTHER" id="PTHR31630">
    <property type="entry name" value="PHYTANOYL-COA DIOXYGENASE-RELATED-RELATED"/>
    <property type="match status" value="1"/>
</dbReference>
<evidence type="ECO:0000313" key="2">
    <source>
        <dbReference type="RefSeq" id="XP_030980746.1"/>
    </source>
</evidence>
<dbReference type="SUPFAM" id="SSF51197">
    <property type="entry name" value="Clavaminate synthase-like"/>
    <property type="match status" value="1"/>
</dbReference>
<dbReference type="Proteomes" id="UP000515153">
    <property type="component" value="Unplaced"/>
</dbReference>
<keyword evidence="1" id="KW-1185">Reference proteome</keyword>
<protein>
    <recommendedName>
        <fullName evidence="3">Phytanoyl-CoA dioxygenase</fullName>
    </recommendedName>
</protein>
<name>A0A6P8B0I6_PYRGI</name>
<dbReference type="AlphaFoldDB" id="A0A6P8B0I6"/>